<dbReference type="SUPFAM" id="SSF49410">
    <property type="entry name" value="Alpha-macroglobulin receptor domain"/>
    <property type="match status" value="1"/>
</dbReference>
<dbReference type="InterPro" id="IPR009048">
    <property type="entry name" value="A-macroglobulin_rcpt-bd"/>
</dbReference>
<dbReference type="GO" id="GO:0005576">
    <property type="term" value="C:extracellular region"/>
    <property type="evidence" value="ECO:0007669"/>
    <property type="project" value="InterPro"/>
</dbReference>
<evidence type="ECO:0000313" key="2">
    <source>
        <dbReference type="Ensembl" id="ENSPMRP00000034253.1"/>
    </source>
</evidence>
<dbReference type="SMART" id="SM01361">
    <property type="entry name" value="A2M_recep"/>
    <property type="match status" value="1"/>
</dbReference>
<dbReference type="InterPro" id="IPR036595">
    <property type="entry name" value="A-macroglobulin_rcpt-bd_sf"/>
</dbReference>
<keyword evidence="3" id="KW-1185">Reference proteome</keyword>
<accession>A0A670K9P6</accession>
<organism evidence="2 3">
    <name type="scientific">Podarcis muralis</name>
    <name type="common">Wall lizard</name>
    <name type="synonym">Lacerta muralis</name>
    <dbReference type="NCBI Taxonomy" id="64176"/>
    <lineage>
        <taxon>Eukaryota</taxon>
        <taxon>Metazoa</taxon>
        <taxon>Chordata</taxon>
        <taxon>Craniata</taxon>
        <taxon>Vertebrata</taxon>
        <taxon>Euteleostomi</taxon>
        <taxon>Lepidosauria</taxon>
        <taxon>Squamata</taxon>
        <taxon>Bifurcata</taxon>
        <taxon>Unidentata</taxon>
        <taxon>Episquamata</taxon>
        <taxon>Laterata</taxon>
        <taxon>Lacertibaenia</taxon>
        <taxon>Lacertidae</taxon>
        <taxon>Podarcis</taxon>
    </lineage>
</organism>
<reference evidence="2 3" key="1">
    <citation type="journal article" date="2019" name="Proc. Natl. Acad. Sci. U.S.A.">
        <title>Regulatory changes in pterin and carotenoid genes underlie balanced color polymorphisms in the wall lizard.</title>
        <authorList>
            <person name="Andrade P."/>
            <person name="Pinho C."/>
            <person name="Perez I de Lanuza G."/>
            <person name="Afonso S."/>
            <person name="Brejcha J."/>
            <person name="Rubin C.J."/>
            <person name="Wallerman O."/>
            <person name="Pereira P."/>
            <person name="Sabatino S.J."/>
            <person name="Bellati A."/>
            <person name="Pellitteri-Rosa D."/>
            <person name="Bosakova Z."/>
            <person name="Bunikis I."/>
            <person name="Carretero M.A."/>
            <person name="Feiner N."/>
            <person name="Marsik P."/>
            <person name="Pauperio F."/>
            <person name="Salvi D."/>
            <person name="Soler L."/>
            <person name="While G.M."/>
            <person name="Uller T."/>
            <person name="Font E."/>
            <person name="Andersson L."/>
            <person name="Carneiro M."/>
        </authorList>
    </citation>
    <scope>NUCLEOTIDE SEQUENCE</scope>
</reference>
<name>A0A670K9P6_PODMU</name>
<dbReference type="Gene3D" id="2.60.40.690">
    <property type="entry name" value="Alpha-macroglobulin, receptor-binding domain"/>
    <property type="match status" value="1"/>
</dbReference>
<dbReference type="Pfam" id="PF07677">
    <property type="entry name" value="A2M_recep"/>
    <property type="match status" value="1"/>
</dbReference>
<evidence type="ECO:0000259" key="1">
    <source>
        <dbReference type="SMART" id="SM01361"/>
    </source>
</evidence>
<feature type="domain" description="Alpha-macroglobulin receptor-binding" evidence="1">
    <location>
        <begin position="16"/>
        <end position="80"/>
    </location>
</feature>
<dbReference type="GeneTree" id="ENSGT00990000209794"/>
<evidence type="ECO:0000313" key="3">
    <source>
        <dbReference type="Proteomes" id="UP000472272"/>
    </source>
</evidence>
<sequence length="80" mass="9182">DCYIQRKQAKGNNPTTNCILLRDDRIVMKVESKENHVIIYLDYVCSGISFSFLVAQDLPVSNIKPASVFVYDYYETGKEN</sequence>
<reference evidence="2" key="2">
    <citation type="submission" date="2025-08" db="UniProtKB">
        <authorList>
            <consortium name="Ensembl"/>
        </authorList>
    </citation>
    <scope>IDENTIFICATION</scope>
</reference>
<proteinExistence type="predicted"/>
<reference evidence="2" key="3">
    <citation type="submission" date="2025-09" db="UniProtKB">
        <authorList>
            <consortium name="Ensembl"/>
        </authorList>
    </citation>
    <scope>IDENTIFICATION</scope>
</reference>
<dbReference type="AlphaFoldDB" id="A0A670K9P6"/>
<dbReference type="Ensembl" id="ENSPMRT00000036343.1">
    <property type="protein sequence ID" value="ENSPMRP00000034253.1"/>
    <property type="gene ID" value="ENSPMRG00000022238.1"/>
</dbReference>
<protein>
    <recommendedName>
        <fullName evidence="1">Alpha-macroglobulin receptor-binding domain-containing protein</fullName>
    </recommendedName>
</protein>
<dbReference type="Proteomes" id="UP000472272">
    <property type="component" value="Chromosome 17"/>
</dbReference>